<sequence>MRSSFNFTTSDSIFDILCSYSDVVVSVAAILLPPLLFTSASFIGLNQRKKSHSSWSQQTNNLFGFAAVCETLMRATFWQMQYAFLYLRYWLPLLSPTLDVAIKSNTNTR</sequence>
<evidence type="ECO:0000313" key="3">
    <source>
        <dbReference type="EMBL" id="KAF7828276.1"/>
    </source>
</evidence>
<proteinExistence type="predicted"/>
<evidence type="ECO:0000313" key="5">
    <source>
        <dbReference type="Proteomes" id="UP000634136"/>
    </source>
</evidence>
<name>A0A834WQQ4_9FABA</name>
<feature type="transmembrane region" description="Helical" evidence="1">
    <location>
        <begin position="23"/>
        <end position="45"/>
    </location>
</feature>
<keyword evidence="1" id="KW-0812">Transmembrane</keyword>
<reference evidence="3" key="1">
    <citation type="submission" date="2020-09" db="EMBL/GenBank/DDBJ databases">
        <title>Genome-Enabled Discovery of Anthraquinone Biosynthesis in Senna tora.</title>
        <authorList>
            <person name="Kang S.-H."/>
            <person name="Pandey R.P."/>
            <person name="Lee C.-M."/>
            <person name="Sim J.-S."/>
            <person name="Jeong J.-T."/>
            <person name="Choi B.-S."/>
            <person name="Jung M."/>
            <person name="Ginzburg D."/>
            <person name="Zhao K."/>
            <person name="Won S.Y."/>
            <person name="Oh T.-J."/>
            <person name="Yu Y."/>
            <person name="Kim N.-H."/>
            <person name="Lee O.R."/>
            <person name="Lee T.-H."/>
            <person name="Bashyal P."/>
            <person name="Kim T.-S."/>
            <person name="Lee W.-H."/>
            <person name="Kawkins C."/>
            <person name="Kim C.-K."/>
            <person name="Kim J.S."/>
            <person name="Ahn B.O."/>
            <person name="Rhee S.Y."/>
            <person name="Sohng J.K."/>
        </authorList>
    </citation>
    <scope>NUCLEOTIDE SEQUENCE</scope>
    <source>
        <tissue evidence="3">Leaf</tissue>
    </source>
</reference>
<keyword evidence="5" id="KW-1185">Reference proteome</keyword>
<evidence type="ECO:0000313" key="4">
    <source>
        <dbReference type="EMBL" id="KAF7830035.1"/>
    </source>
</evidence>
<dbReference type="EMBL" id="JAAIUW010000006">
    <property type="protein sequence ID" value="KAF7828276.1"/>
    <property type="molecule type" value="Genomic_DNA"/>
</dbReference>
<evidence type="ECO:0000313" key="2">
    <source>
        <dbReference type="EMBL" id="KAF7806077.1"/>
    </source>
</evidence>
<comment type="caution">
    <text evidence="3">The sequence shown here is derived from an EMBL/GenBank/DDBJ whole genome shotgun (WGS) entry which is preliminary data.</text>
</comment>
<dbReference type="AlphaFoldDB" id="A0A834WQQ4"/>
<dbReference type="EMBL" id="JAAIUW010000005">
    <property type="protein sequence ID" value="KAF7830035.1"/>
    <property type="molecule type" value="Genomic_DNA"/>
</dbReference>
<gene>
    <name evidence="4" type="ORF">G2W53_012368</name>
    <name evidence="3" type="ORF">G2W53_019440</name>
    <name evidence="2" type="ORF">G2W53_038238</name>
</gene>
<keyword evidence="1" id="KW-1133">Transmembrane helix</keyword>
<dbReference type="EMBL" id="JAAIUW010000012">
    <property type="protein sequence ID" value="KAF7806077.1"/>
    <property type="molecule type" value="Genomic_DNA"/>
</dbReference>
<dbReference type="Proteomes" id="UP000634136">
    <property type="component" value="Unassembled WGS sequence"/>
</dbReference>
<accession>A0A834WQQ4</accession>
<evidence type="ECO:0000256" key="1">
    <source>
        <dbReference type="SAM" id="Phobius"/>
    </source>
</evidence>
<keyword evidence="1" id="KW-0472">Membrane</keyword>
<protein>
    <submittedName>
        <fullName evidence="3">Uncharacterized protein</fullName>
    </submittedName>
</protein>
<organism evidence="3 5">
    <name type="scientific">Senna tora</name>
    <dbReference type="NCBI Taxonomy" id="362788"/>
    <lineage>
        <taxon>Eukaryota</taxon>
        <taxon>Viridiplantae</taxon>
        <taxon>Streptophyta</taxon>
        <taxon>Embryophyta</taxon>
        <taxon>Tracheophyta</taxon>
        <taxon>Spermatophyta</taxon>
        <taxon>Magnoliopsida</taxon>
        <taxon>eudicotyledons</taxon>
        <taxon>Gunneridae</taxon>
        <taxon>Pentapetalae</taxon>
        <taxon>rosids</taxon>
        <taxon>fabids</taxon>
        <taxon>Fabales</taxon>
        <taxon>Fabaceae</taxon>
        <taxon>Caesalpinioideae</taxon>
        <taxon>Cassia clade</taxon>
        <taxon>Senna</taxon>
    </lineage>
</organism>